<dbReference type="KEGG" id="cki:Calkr_2447"/>
<keyword evidence="4 7" id="KW-0812">Transmembrane</keyword>
<organism evidence="9 10">
    <name type="scientific">Caldicellulosiruptor acetigenus (strain ATCC 700853 / DSM 12137 / I77R1B)</name>
    <name type="common">Caldicellulosiruptor kristjanssonii</name>
    <dbReference type="NCBI Taxonomy" id="632335"/>
    <lineage>
        <taxon>Bacteria</taxon>
        <taxon>Bacillati</taxon>
        <taxon>Bacillota</taxon>
        <taxon>Bacillota incertae sedis</taxon>
        <taxon>Caldicellulosiruptorales</taxon>
        <taxon>Caldicellulosiruptoraceae</taxon>
        <taxon>Caldicellulosiruptor</taxon>
    </lineage>
</organism>
<dbReference type="NCBIfam" id="TIGR03025">
    <property type="entry name" value="EPS_sugtrans"/>
    <property type="match status" value="1"/>
</dbReference>
<protein>
    <submittedName>
        <fullName evidence="9">Exopolysaccharide biosynthesis polyprenyl glycosylphosphotransferase</fullName>
    </submittedName>
</protein>
<feature type="transmembrane region" description="Helical" evidence="7">
    <location>
        <begin position="106"/>
        <end position="129"/>
    </location>
</feature>
<dbReference type="Proteomes" id="UP000009256">
    <property type="component" value="Chromosome"/>
</dbReference>
<dbReference type="HOGENOM" id="CLU_024920_3_4_9"/>
<comment type="subcellular location">
    <subcellularLocation>
        <location evidence="1">Membrane</location>
        <topology evidence="1">Multi-pass membrane protein</topology>
    </subcellularLocation>
</comment>
<feature type="transmembrane region" description="Helical" evidence="7">
    <location>
        <begin position="9"/>
        <end position="31"/>
    </location>
</feature>
<dbReference type="OrthoDB" id="9808602at2"/>
<reference evidence="9 10" key="2">
    <citation type="journal article" date="2011" name="J. Bacteriol.">
        <title>Complete genome sequences for the anaerobic, extremely thermophilic plant biomass-degrading bacteria Caldicellulosiruptor hydrothermalis, Caldicellulosiruptor kristjanssonii, Caldicellulosiruptor kronotskyensis, Caldicellulosiruptor owensenis, and Caldicellulosiruptor lactoaceticus.</title>
        <authorList>
            <person name="Blumer-Schuette S.E."/>
            <person name="Ozdemir I."/>
            <person name="Mistry D."/>
            <person name="Lucas S."/>
            <person name="Lapidus A."/>
            <person name="Cheng J.F."/>
            <person name="Goodwin L.A."/>
            <person name="Pitluck S."/>
            <person name="Land M.L."/>
            <person name="Hauser L.J."/>
            <person name="Woyke T."/>
            <person name="Mikhailova N."/>
            <person name="Pati A."/>
            <person name="Kyrpides N.C."/>
            <person name="Ivanova N."/>
            <person name="Detter J.C."/>
            <person name="Walston-Davenport K."/>
            <person name="Han S."/>
            <person name="Adams M.W."/>
            <person name="Kelly R.M."/>
        </authorList>
    </citation>
    <scope>NUCLEOTIDE SEQUENCE [LARGE SCALE GENOMIC DNA]</scope>
    <source>
        <strain evidence="10">ATCC 700853 / DSM 12137 / I77R1B</strain>
    </source>
</reference>
<proteinExistence type="inferred from homology"/>
<name>E4S7Y2_CALA7</name>
<evidence type="ECO:0000256" key="1">
    <source>
        <dbReference type="ARBA" id="ARBA00004141"/>
    </source>
</evidence>
<dbReference type="InterPro" id="IPR017475">
    <property type="entry name" value="EPS_sugar_tfrase"/>
</dbReference>
<evidence type="ECO:0000313" key="9">
    <source>
        <dbReference type="EMBL" id="ADQ41882.1"/>
    </source>
</evidence>
<dbReference type="PANTHER" id="PTHR30576:SF10">
    <property type="entry name" value="SLL5057 PROTEIN"/>
    <property type="match status" value="1"/>
</dbReference>
<feature type="domain" description="Bacterial sugar transferase" evidence="8">
    <location>
        <begin position="263"/>
        <end position="452"/>
    </location>
</feature>
<evidence type="ECO:0000259" key="8">
    <source>
        <dbReference type="Pfam" id="PF02397"/>
    </source>
</evidence>
<dbReference type="RefSeq" id="WP_013433596.1">
    <property type="nucleotide sequence ID" value="NC_014721.1"/>
</dbReference>
<evidence type="ECO:0000256" key="4">
    <source>
        <dbReference type="ARBA" id="ARBA00022692"/>
    </source>
</evidence>
<evidence type="ECO:0000256" key="7">
    <source>
        <dbReference type="SAM" id="Phobius"/>
    </source>
</evidence>
<evidence type="ECO:0000256" key="5">
    <source>
        <dbReference type="ARBA" id="ARBA00022989"/>
    </source>
</evidence>
<dbReference type="EMBL" id="CP002326">
    <property type="protein sequence ID" value="ADQ41882.1"/>
    <property type="molecule type" value="Genomic_DNA"/>
</dbReference>
<dbReference type="STRING" id="632335.Calkr_2447"/>
<dbReference type="PANTHER" id="PTHR30576">
    <property type="entry name" value="COLANIC BIOSYNTHESIS UDP-GLUCOSE LIPID CARRIER TRANSFERASE"/>
    <property type="match status" value="1"/>
</dbReference>
<keyword evidence="5 7" id="KW-1133">Transmembrane helix</keyword>
<dbReference type="GO" id="GO:0016020">
    <property type="term" value="C:membrane"/>
    <property type="evidence" value="ECO:0007669"/>
    <property type="project" value="UniProtKB-SubCell"/>
</dbReference>
<evidence type="ECO:0000256" key="2">
    <source>
        <dbReference type="ARBA" id="ARBA00006464"/>
    </source>
</evidence>
<feature type="transmembrane region" description="Helical" evidence="7">
    <location>
        <begin position="43"/>
        <end position="60"/>
    </location>
</feature>
<keyword evidence="3 9" id="KW-0808">Transferase</keyword>
<feature type="transmembrane region" description="Helical" evidence="7">
    <location>
        <begin position="81"/>
        <end position="100"/>
    </location>
</feature>
<gene>
    <name evidence="9" type="ordered locus">Calkr_2447</name>
</gene>
<dbReference type="GO" id="GO:0016780">
    <property type="term" value="F:phosphotransferase activity, for other substituted phosphate groups"/>
    <property type="evidence" value="ECO:0007669"/>
    <property type="project" value="TreeGrafter"/>
</dbReference>
<dbReference type="InterPro" id="IPR003362">
    <property type="entry name" value="Bact_transf"/>
</dbReference>
<dbReference type="Pfam" id="PF02397">
    <property type="entry name" value="Bac_transf"/>
    <property type="match status" value="1"/>
</dbReference>
<reference key="1">
    <citation type="submission" date="2010-11" db="EMBL/GenBank/DDBJ databases">
        <title>Complete sequence of chromosome of Caldicellulosiruptor kristjanssonii 177R1B.</title>
        <authorList>
            <consortium name="US DOE Joint Genome Institute"/>
            <person name="Lucas S."/>
            <person name="Copeland A."/>
            <person name="Lapidus A."/>
            <person name="Cheng J.-F."/>
            <person name="Bruce D."/>
            <person name="Goodwin L."/>
            <person name="Pitluck S."/>
            <person name="Davenport K."/>
            <person name="Detter J.C."/>
            <person name="Han C."/>
            <person name="Tapia R."/>
            <person name="Land M."/>
            <person name="Hauser L."/>
            <person name="Jeffries C."/>
            <person name="Kyrpides N."/>
            <person name="Ivanova N."/>
            <person name="Mikhailova N."/>
            <person name="Blumer-Schuette S.E."/>
            <person name="Kelly R.M."/>
            <person name="Woyke T."/>
        </authorList>
    </citation>
    <scope>NUCLEOTIDE SEQUENCE</scope>
    <source>
        <strain>177R1B</strain>
    </source>
</reference>
<feature type="transmembrane region" description="Helical" evidence="7">
    <location>
        <begin position="268"/>
        <end position="289"/>
    </location>
</feature>
<comment type="similarity">
    <text evidence="2">Belongs to the bacterial sugar transferase family.</text>
</comment>
<dbReference type="AlphaFoldDB" id="E4S7Y2"/>
<evidence type="ECO:0000313" key="10">
    <source>
        <dbReference type="Proteomes" id="UP000009256"/>
    </source>
</evidence>
<keyword evidence="10" id="KW-1185">Reference proteome</keyword>
<keyword evidence="6 7" id="KW-0472">Membrane</keyword>
<accession>E4S7Y2</accession>
<evidence type="ECO:0000256" key="3">
    <source>
        <dbReference type="ARBA" id="ARBA00022679"/>
    </source>
</evidence>
<sequence>METKQKRKIIFNLFDMISLTAAYWISLNTLYKYNTSVTFSNYTYQWLGLLILLFWTILAAELTRLLREDKTIKQIDLLKNSLVRGILIAIFVICVDWLIMLNINKVFVVVFLGIYILFSVIQSKLFLFLDKFTFLKFQKKFIIVMGTENCIEEGTKYLKENYPHYALTEKLLLDSNNEDYIIDVLKHSIQNRVVDMVCILKDENISDKVIEQIIKVCKESGREVNIYYKNNFNMEKANVKVDNGYIVLNFKPVEIPISYVITKRILDIILSSIALLLTMPLFLIIAIAIKLESPKGPVFFVQERVGLNGRRFKLIKFRTMIPDAEKYKEKLMAMNEMDGPVFKITNDPRITKVGSILRKLSLDELPQLINVLKGEMSLVGPRPLPTNEAIKCEVVHQIRHIVKPGITCIWQATKRNNCSFREWMKLDKEYILRRNLMFDFYLILKTVLAVIKMTGK</sequence>
<evidence type="ECO:0000256" key="6">
    <source>
        <dbReference type="ARBA" id="ARBA00023136"/>
    </source>
</evidence>
<dbReference type="eggNOG" id="COG2148">
    <property type="taxonomic scope" value="Bacteria"/>
</dbReference>